<sequence>MGFLIRLVITAIALWITTLIVPGVAVTGRNGANSAFTLLVVALIFGVVNAVLKPVIKVFGCVFYLLTLGLFALVVNALLFLLTDWIARGLHLPFHVDGFWAAFWGAIVMAVVSWLISVAVPDRLERS</sequence>
<evidence type="ECO:0000313" key="2">
    <source>
        <dbReference type="EMBL" id="SBT50238.1"/>
    </source>
</evidence>
<dbReference type="RefSeq" id="WP_091668036.1">
    <property type="nucleotide sequence ID" value="NZ_LT594323.1"/>
</dbReference>
<feature type="transmembrane region" description="Helical" evidence="1">
    <location>
        <begin position="99"/>
        <end position="120"/>
    </location>
</feature>
<keyword evidence="1" id="KW-0472">Membrane</keyword>
<dbReference type="PANTHER" id="PTHR37309:SF1">
    <property type="entry name" value="SLR0284 PROTEIN"/>
    <property type="match status" value="1"/>
</dbReference>
<accession>A0A1A9A282</accession>
<keyword evidence="1" id="KW-1133">Transmembrane helix</keyword>
<dbReference type="InterPro" id="IPR007165">
    <property type="entry name" value="Phage_holin_4_2"/>
</dbReference>
<dbReference type="PANTHER" id="PTHR37309">
    <property type="entry name" value="SLR0284 PROTEIN"/>
    <property type="match status" value="1"/>
</dbReference>
<dbReference type="PATRIC" id="fig|261654.4.peg.4771"/>
<gene>
    <name evidence="2" type="ORF">GA0070611_4701</name>
</gene>
<feature type="transmembrane region" description="Helical" evidence="1">
    <location>
        <begin position="32"/>
        <end position="52"/>
    </location>
</feature>
<evidence type="ECO:0000256" key="1">
    <source>
        <dbReference type="SAM" id="Phobius"/>
    </source>
</evidence>
<keyword evidence="3" id="KW-1185">Reference proteome</keyword>
<evidence type="ECO:0000313" key="3">
    <source>
        <dbReference type="Proteomes" id="UP000199385"/>
    </source>
</evidence>
<dbReference type="EMBL" id="LT594323">
    <property type="protein sequence ID" value="SBT50238.1"/>
    <property type="molecule type" value="Genomic_DNA"/>
</dbReference>
<dbReference type="Proteomes" id="UP000199385">
    <property type="component" value="Chromosome I"/>
</dbReference>
<organism evidence="2 3">
    <name type="scientific">Micromonospora auratinigra</name>
    <dbReference type="NCBI Taxonomy" id="261654"/>
    <lineage>
        <taxon>Bacteria</taxon>
        <taxon>Bacillati</taxon>
        <taxon>Actinomycetota</taxon>
        <taxon>Actinomycetes</taxon>
        <taxon>Micromonosporales</taxon>
        <taxon>Micromonosporaceae</taxon>
        <taxon>Micromonospora</taxon>
    </lineage>
</organism>
<protein>
    <submittedName>
        <fullName evidence="2">Putative membrane protein</fullName>
    </submittedName>
</protein>
<dbReference type="STRING" id="261654.GA0070611_4701"/>
<dbReference type="Pfam" id="PF04020">
    <property type="entry name" value="Phage_holin_4_2"/>
    <property type="match status" value="1"/>
</dbReference>
<name>A0A1A9A282_9ACTN</name>
<keyword evidence="1" id="KW-0812">Transmembrane</keyword>
<dbReference type="OrthoDB" id="9810847at2"/>
<feature type="transmembrane region" description="Helical" evidence="1">
    <location>
        <begin position="64"/>
        <end position="87"/>
    </location>
</feature>
<proteinExistence type="predicted"/>
<dbReference type="AlphaFoldDB" id="A0A1A9A282"/>
<feature type="transmembrane region" description="Helical" evidence="1">
    <location>
        <begin position="7"/>
        <end position="26"/>
    </location>
</feature>
<reference evidence="3" key="1">
    <citation type="submission" date="2016-06" db="EMBL/GenBank/DDBJ databases">
        <authorList>
            <person name="Varghese N."/>
            <person name="Submissions Spin"/>
        </authorList>
    </citation>
    <scope>NUCLEOTIDE SEQUENCE [LARGE SCALE GENOMIC DNA]</scope>
    <source>
        <strain evidence="3">DSM 44815</strain>
    </source>
</reference>